<name>D5H856_SALRM</name>
<evidence type="ECO:0000313" key="1">
    <source>
        <dbReference type="EMBL" id="CBH24211.1"/>
    </source>
</evidence>
<dbReference type="KEGG" id="srm:SRM_01290"/>
<sequence length="66" mass="7723">MNALAVHVARLPIHKARAALRLIKFHRRIRSRRTRRLHPFCRCLTLPKGQERRETDGGCYAAIAYE</sequence>
<reference evidence="2" key="2">
    <citation type="submission" date="2010-04" db="EMBL/GenBank/DDBJ databases">
        <title>Genome sequence of Salinibacter ruber M8.</title>
        <authorList>
            <consortium name="Genoscope"/>
        </authorList>
    </citation>
    <scope>NUCLEOTIDE SEQUENCE [LARGE SCALE GENOMIC DNA]</scope>
    <source>
        <strain evidence="2">M8</strain>
    </source>
</reference>
<evidence type="ECO:0000313" key="2">
    <source>
        <dbReference type="Proteomes" id="UP000000933"/>
    </source>
</evidence>
<proteinExistence type="predicted"/>
<dbReference type="Proteomes" id="UP000000933">
    <property type="component" value="Chromosome"/>
</dbReference>
<accession>D5H856</accession>
<protein>
    <submittedName>
        <fullName evidence="1">Uncharacterized protein</fullName>
    </submittedName>
</protein>
<dbReference type="AlphaFoldDB" id="D5H856"/>
<dbReference type="HOGENOM" id="CLU_2828749_0_0_10"/>
<dbReference type="EMBL" id="FP565814">
    <property type="protein sequence ID" value="CBH24211.1"/>
    <property type="molecule type" value="Genomic_DNA"/>
</dbReference>
<gene>
    <name evidence="1" type="ordered locus">SRM_01290</name>
</gene>
<organism evidence="1 2">
    <name type="scientific">Salinibacter ruber (strain M8)</name>
    <dbReference type="NCBI Taxonomy" id="761659"/>
    <lineage>
        <taxon>Bacteria</taxon>
        <taxon>Pseudomonadati</taxon>
        <taxon>Rhodothermota</taxon>
        <taxon>Rhodothermia</taxon>
        <taxon>Rhodothermales</taxon>
        <taxon>Salinibacteraceae</taxon>
        <taxon>Salinibacter</taxon>
    </lineage>
</organism>
<reference evidence="1 2" key="1">
    <citation type="journal article" date="2010" name="ISME J.">
        <title>Fine-scale evolution: genomic, phenotypic and ecological differentiation in two coexisting Salinibacter ruber strains.</title>
        <authorList>
            <person name="Pena A."/>
            <person name="Teeling H."/>
            <person name="Huerta-Cepas J."/>
            <person name="Santos F."/>
            <person name="Yarza P."/>
            <person name="Brito-Echeverria J."/>
            <person name="Lucio M."/>
            <person name="Schmitt-Kopplin P."/>
            <person name="Meseguer I."/>
            <person name="Schenowitz C."/>
            <person name="Dossat C."/>
            <person name="Barbe V."/>
            <person name="Dopazo J."/>
            <person name="Rossello-Mora R."/>
            <person name="Schuler M."/>
            <person name="Glockner F.O."/>
            <person name="Amann R."/>
            <person name="Gabaldon T."/>
            <person name="Anton J."/>
        </authorList>
    </citation>
    <scope>NUCLEOTIDE SEQUENCE [LARGE SCALE GENOMIC DNA]</scope>
    <source>
        <strain evidence="1 2">M8</strain>
    </source>
</reference>